<reference evidence="10" key="1">
    <citation type="journal article" date="2015" name="Nat. Genet.">
        <title>The genome and transcriptome of the zoonotic hookworm Ancylostoma ceylanicum identify infection-specific gene families.</title>
        <authorList>
            <person name="Schwarz E.M."/>
            <person name="Hu Y."/>
            <person name="Antoshechkin I."/>
            <person name="Miller M.M."/>
            <person name="Sternberg P.W."/>
            <person name="Aroian R.V."/>
        </authorList>
    </citation>
    <scope>NUCLEOTIDE SEQUENCE</scope>
    <source>
        <strain evidence="10">HY135</strain>
    </source>
</reference>
<keyword evidence="10" id="KW-1185">Reference proteome</keyword>
<dbReference type="PANTHER" id="PTHR11909">
    <property type="entry name" value="CASEIN KINASE-RELATED"/>
    <property type="match status" value="1"/>
</dbReference>
<proteinExistence type="inferred from homology"/>
<dbReference type="AlphaFoldDB" id="A0A016V392"/>
<dbReference type="InterPro" id="IPR017441">
    <property type="entry name" value="Protein_kinase_ATP_BS"/>
</dbReference>
<dbReference type="EMBL" id="JARK01001354">
    <property type="protein sequence ID" value="EYC21731.1"/>
    <property type="molecule type" value="Genomic_DNA"/>
</dbReference>
<evidence type="ECO:0000313" key="9">
    <source>
        <dbReference type="EMBL" id="EYC21731.1"/>
    </source>
</evidence>
<evidence type="ECO:0000256" key="3">
    <source>
        <dbReference type="ARBA" id="ARBA00022741"/>
    </source>
</evidence>
<dbReference type="InterPro" id="IPR047916">
    <property type="entry name" value="TTBK_Asator-like_STKc"/>
</dbReference>
<dbReference type="OrthoDB" id="5979581at2759"/>
<feature type="binding site" evidence="7">
    <location>
        <position position="59"/>
    </location>
    <ligand>
        <name>ATP</name>
        <dbReference type="ChEBI" id="CHEBI:30616"/>
    </ligand>
</feature>
<dbReference type="GO" id="GO:0015630">
    <property type="term" value="C:microtubule cytoskeleton"/>
    <property type="evidence" value="ECO:0007669"/>
    <property type="project" value="UniProtKB-ARBA"/>
</dbReference>
<evidence type="ECO:0000256" key="7">
    <source>
        <dbReference type="PROSITE-ProRule" id="PRU10141"/>
    </source>
</evidence>
<sequence length="385" mass="44255">MHPRRALQFRTSRKAYAARLPKGKVIGKRWRILRKLGEGGFGAVYKVEEINTNEYAALKAEANRERGSILRLEAMILKRLAGKPHVTQLLQTGKKETYSYIVMTLLGESLDNLLRKVGKICTVSTQVRIGINILFGIKQIHDVGFIHRDLKPANIAFGYKDSPQCRFLHIFDFGLAREYIVNVDGKAKMRRPRPSVHFRGTIRYCSANVQERGEQGRMDDLWCLLYILAELRGPLPWARIQDRNRILRMKKDTELDELLENCPVEMIPFAEHISTLNYYIRPDYAFLYNLLDQVMSAGGIRFSDPYDWEKNTTVSRESAAPSTTLMQSEERKTASLNSSDMLLQSKKQVANLTVFVLFPLQQTPQSGILKLYKRSAFRDVPRKVI</sequence>
<organism evidence="9 10">
    <name type="scientific">Ancylostoma ceylanicum</name>
    <dbReference type="NCBI Taxonomy" id="53326"/>
    <lineage>
        <taxon>Eukaryota</taxon>
        <taxon>Metazoa</taxon>
        <taxon>Ecdysozoa</taxon>
        <taxon>Nematoda</taxon>
        <taxon>Chromadorea</taxon>
        <taxon>Rhabditida</taxon>
        <taxon>Rhabditina</taxon>
        <taxon>Rhabditomorpha</taxon>
        <taxon>Strongyloidea</taxon>
        <taxon>Ancylostomatidae</taxon>
        <taxon>Ancylostomatinae</taxon>
        <taxon>Ancylostoma</taxon>
    </lineage>
</organism>
<dbReference type="Proteomes" id="UP000024635">
    <property type="component" value="Unassembled WGS sequence"/>
</dbReference>
<dbReference type="PROSITE" id="PS50011">
    <property type="entry name" value="PROTEIN_KINASE_DOM"/>
    <property type="match status" value="1"/>
</dbReference>
<dbReference type="GO" id="GO:0005524">
    <property type="term" value="F:ATP binding"/>
    <property type="evidence" value="ECO:0007669"/>
    <property type="project" value="UniProtKB-UniRule"/>
</dbReference>
<dbReference type="STRING" id="53326.A0A016V392"/>
<keyword evidence="4" id="KW-0418">Kinase</keyword>
<dbReference type="GO" id="GO:0004674">
    <property type="term" value="F:protein serine/threonine kinase activity"/>
    <property type="evidence" value="ECO:0007669"/>
    <property type="project" value="UniProtKB-KW"/>
</dbReference>
<dbReference type="InterPro" id="IPR050235">
    <property type="entry name" value="CK1_Ser-Thr_kinase"/>
</dbReference>
<dbReference type="SMART" id="SM00220">
    <property type="entry name" value="S_TKc"/>
    <property type="match status" value="1"/>
</dbReference>
<evidence type="ECO:0000256" key="2">
    <source>
        <dbReference type="ARBA" id="ARBA00022679"/>
    </source>
</evidence>
<comment type="caution">
    <text evidence="9">The sequence shown here is derived from an EMBL/GenBank/DDBJ whole genome shotgun (WGS) entry which is preliminary data.</text>
</comment>
<accession>A0A016V392</accession>
<keyword evidence="2" id="KW-0808">Transferase</keyword>
<dbReference type="InterPro" id="IPR011009">
    <property type="entry name" value="Kinase-like_dom_sf"/>
</dbReference>
<feature type="domain" description="Protein kinase" evidence="8">
    <location>
        <begin position="30"/>
        <end position="295"/>
    </location>
</feature>
<evidence type="ECO:0000313" key="10">
    <source>
        <dbReference type="Proteomes" id="UP000024635"/>
    </source>
</evidence>
<evidence type="ECO:0000256" key="4">
    <source>
        <dbReference type="ARBA" id="ARBA00022777"/>
    </source>
</evidence>
<evidence type="ECO:0000256" key="1">
    <source>
        <dbReference type="ARBA" id="ARBA00022527"/>
    </source>
</evidence>
<evidence type="ECO:0000256" key="5">
    <source>
        <dbReference type="ARBA" id="ARBA00022840"/>
    </source>
</evidence>
<evidence type="ECO:0000256" key="6">
    <source>
        <dbReference type="ARBA" id="ARBA00061588"/>
    </source>
</evidence>
<keyword evidence="3 7" id="KW-0547">Nucleotide-binding</keyword>
<dbReference type="Pfam" id="PF00069">
    <property type="entry name" value="Pkinase"/>
    <property type="match status" value="1"/>
</dbReference>
<dbReference type="SUPFAM" id="SSF56112">
    <property type="entry name" value="Protein kinase-like (PK-like)"/>
    <property type="match status" value="1"/>
</dbReference>
<dbReference type="FunFam" id="3.30.200.20:FF:000358">
    <property type="entry name" value="Tau tubulin kinase 2b"/>
    <property type="match status" value="1"/>
</dbReference>
<dbReference type="PROSITE" id="PS00107">
    <property type="entry name" value="PROTEIN_KINASE_ATP"/>
    <property type="match status" value="1"/>
</dbReference>
<keyword evidence="1" id="KW-0723">Serine/threonine-protein kinase</keyword>
<evidence type="ECO:0000259" key="8">
    <source>
        <dbReference type="PROSITE" id="PS50011"/>
    </source>
</evidence>
<gene>
    <name evidence="9" type="primary">Acey_s0018.g3500</name>
    <name evidence="9" type="ORF">Y032_0018g3500</name>
</gene>
<dbReference type="CDD" id="cd14017">
    <property type="entry name" value="STKc_TTBK"/>
    <property type="match status" value="1"/>
</dbReference>
<name>A0A016V392_9BILA</name>
<comment type="similarity">
    <text evidence="6">Belongs to the protein kinase superfamily. CK1 Ser/Thr protein kinase family.</text>
</comment>
<protein>
    <recommendedName>
        <fullName evidence="8">Protein kinase domain-containing protein</fullName>
    </recommendedName>
</protein>
<dbReference type="Gene3D" id="1.10.510.10">
    <property type="entry name" value="Transferase(Phosphotransferase) domain 1"/>
    <property type="match status" value="1"/>
</dbReference>
<dbReference type="InterPro" id="IPR000719">
    <property type="entry name" value="Prot_kinase_dom"/>
</dbReference>
<keyword evidence="5 7" id="KW-0067">ATP-binding</keyword>